<dbReference type="PANTHER" id="PTHR36061:SF3">
    <property type="entry name" value="OS04G0692200 PROTEIN"/>
    <property type="match status" value="1"/>
</dbReference>
<dbReference type="EMBL" id="CP032152">
    <property type="protein sequence ID" value="AXY67858.1"/>
    <property type="molecule type" value="Genomic_DNA"/>
</dbReference>
<sequence length="205" mass="23695">MGSNYQNQQNSNEQPWEEEDCEEEMEQLRLYDDEGRFLDCYIEFRLNVQGETYALLRPVDYPVEIFAVVAENDEEETLVPLEEQEIDAVFDTARAILAEQNLTLKRTALTLTVAGELPDLDEDDILTVEVEADDDIEEYQPLGSSFFCGTREYSVYTPLSPTLYVARLVPGQEPELLSPQDFQHLQPLLEQHLVSHLIEEEDWED</sequence>
<dbReference type="InterPro" id="IPR009711">
    <property type="entry name" value="UPF0473"/>
</dbReference>
<dbReference type="PANTHER" id="PTHR36061">
    <property type="match status" value="1"/>
</dbReference>
<dbReference type="AlphaFoldDB" id="A0A3B7MDY7"/>
<keyword evidence="2" id="KW-1185">Reference proteome</keyword>
<dbReference type="KEGG" id="tsq:D3A95_06150"/>
<name>A0A3B7MDY7_9CYAN</name>
<dbReference type="Pfam" id="PF12527">
    <property type="entry name" value="DUF3727"/>
    <property type="match status" value="1"/>
</dbReference>
<protein>
    <submittedName>
        <fullName evidence="1">DUF3727 domain-containing protein</fullName>
    </submittedName>
</protein>
<dbReference type="InterPro" id="IPR022203">
    <property type="entry name" value="DUF3727"/>
</dbReference>
<dbReference type="Pfam" id="PF06949">
    <property type="entry name" value="DUF1292"/>
    <property type="match status" value="1"/>
</dbReference>
<evidence type="ECO:0000313" key="2">
    <source>
        <dbReference type="Proteomes" id="UP000261812"/>
    </source>
</evidence>
<organism evidence="1 2">
    <name type="scientific">Thermosynechococcus sichuanensis E542</name>
    <dbReference type="NCBI Taxonomy" id="2016101"/>
    <lineage>
        <taxon>Bacteria</taxon>
        <taxon>Bacillati</taxon>
        <taxon>Cyanobacteriota</taxon>
        <taxon>Cyanophyceae</taxon>
        <taxon>Acaryochloridales</taxon>
        <taxon>Thermosynechococcaceae</taxon>
        <taxon>Thermosynechococcus</taxon>
        <taxon>Thermosynechococcus sichuanensis</taxon>
    </lineage>
</organism>
<accession>A0A3B7MDY7</accession>
<gene>
    <name evidence="1" type="ORF">D3A95_06150</name>
</gene>
<proteinExistence type="predicted"/>
<dbReference type="Proteomes" id="UP000261812">
    <property type="component" value="Chromosome"/>
</dbReference>
<reference evidence="2" key="1">
    <citation type="submission" date="2018-09" db="EMBL/GenBank/DDBJ databases">
        <title>Complete genome sequence of thermophilic cyanobacteria strain Thermosynechococcus elongatus PKUAC-SCTE542.</title>
        <authorList>
            <person name="Liang Y."/>
            <person name="Tang J."/>
            <person name="Daroch M."/>
        </authorList>
    </citation>
    <scope>NUCLEOTIDE SEQUENCE [LARGE SCALE GENOMIC DNA]</scope>
    <source>
        <strain evidence="2">E542</strain>
    </source>
</reference>
<evidence type="ECO:0000313" key="1">
    <source>
        <dbReference type="EMBL" id="AXY67858.1"/>
    </source>
</evidence>